<organism evidence="1 2">
    <name type="scientific">Pedobacter kyungheensis</name>
    <dbReference type="NCBI Taxonomy" id="1069985"/>
    <lineage>
        <taxon>Bacteria</taxon>
        <taxon>Pseudomonadati</taxon>
        <taxon>Bacteroidota</taxon>
        <taxon>Sphingobacteriia</taxon>
        <taxon>Sphingobacteriales</taxon>
        <taxon>Sphingobacteriaceae</taxon>
        <taxon>Pedobacter</taxon>
    </lineage>
</organism>
<evidence type="ECO:0008006" key="3">
    <source>
        <dbReference type="Google" id="ProtNLM"/>
    </source>
</evidence>
<accession>A0A0C1DC95</accession>
<gene>
    <name evidence="1" type="ORF">OC25_07825</name>
</gene>
<dbReference type="OrthoDB" id="1117222at2"/>
<comment type="caution">
    <text evidence="1">The sequence shown here is derived from an EMBL/GenBank/DDBJ whole genome shotgun (WGS) entry which is preliminary data.</text>
</comment>
<dbReference type="Gene3D" id="1.25.10.90">
    <property type="match status" value="1"/>
</dbReference>
<protein>
    <recommendedName>
        <fullName evidence="3">DNA alkylation repair protein</fullName>
    </recommendedName>
</protein>
<proteinExistence type="predicted"/>
<dbReference type="RefSeq" id="WP_039473809.1">
    <property type="nucleotide sequence ID" value="NZ_JSYN01000006.1"/>
</dbReference>
<dbReference type="SUPFAM" id="SSF48371">
    <property type="entry name" value="ARM repeat"/>
    <property type="match status" value="1"/>
</dbReference>
<keyword evidence="2" id="KW-1185">Reference proteome</keyword>
<name>A0A0C1DC95_9SPHI</name>
<dbReference type="Pfam" id="PF08713">
    <property type="entry name" value="DNA_alkylation"/>
    <property type="match status" value="1"/>
</dbReference>
<dbReference type="Proteomes" id="UP000031246">
    <property type="component" value="Unassembled WGS sequence"/>
</dbReference>
<dbReference type="InterPro" id="IPR016024">
    <property type="entry name" value="ARM-type_fold"/>
</dbReference>
<dbReference type="EMBL" id="JSYN01000006">
    <property type="protein sequence ID" value="KIA95211.1"/>
    <property type="molecule type" value="Genomic_DNA"/>
</dbReference>
<reference evidence="1 2" key="1">
    <citation type="submission" date="2014-10" db="EMBL/GenBank/DDBJ databases">
        <title>Pedobacter Kyungheensis.</title>
        <authorList>
            <person name="Anderson B.M."/>
            <person name="Newman J.D."/>
        </authorList>
    </citation>
    <scope>NUCLEOTIDE SEQUENCE [LARGE SCALE GENOMIC DNA]</scope>
    <source>
        <strain evidence="1 2">KACC 16221</strain>
    </source>
</reference>
<evidence type="ECO:0000313" key="2">
    <source>
        <dbReference type="Proteomes" id="UP000031246"/>
    </source>
</evidence>
<sequence>MNLSTKAANTMSQIGADTKLGDLRKIAAEIKKDHELAMELWSTSKYLARQLAMLIMDKKQLSQQLIDVLDKDIDGHDGDERLQLIDWLMANQLAKDKKTIALMEGWENSTSPLQRRIFWYYQGRLRWVGQTPPRNSEALLAKIEDRIEKEVPEVQWAMNFTAAQIGIFQQEFRARCIALGERTGLYKNEKIAKNCTPNYLPLYITIQVEKLGR</sequence>
<dbReference type="AlphaFoldDB" id="A0A0C1DC95"/>
<dbReference type="PANTHER" id="PTHR41291:SF1">
    <property type="entry name" value="DNA ALKYLATION REPAIR PROTEIN"/>
    <property type="match status" value="1"/>
</dbReference>
<dbReference type="PANTHER" id="PTHR41291">
    <property type="entry name" value="DNA ALKYLATION REPAIR PROTEIN"/>
    <property type="match status" value="1"/>
</dbReference>
<evidence type="ECO:0000313" key="1">
    <source>
        <dbReference type="EMBL" id="KIA95211.1"/>
    </source>
</evidence>
<dbReference type="InterPro" id="IPR014825">
    <property type="entry name" value="DNA_alkylation"/>
</dbReference>